<evidence type="ECO:0000256" key="3">
    <source>
        <dbReference type="ARBA" id="ARBA00022525"/>
    </source>
</evidence>
<feature type="transmembrane region" description="Helical" evidence="10">
    <location>
        <begin position="7"/>
        <end position="29"/>
    </location>
</feature>
<dbReference type="EMBL" id="CP046640">
    <property type="protein sequence ID" value="QTL97297.1"/>
    <property type="molecule type" value="Genomic_DNA"/>
</dbReference>
<keyword evidence="10" id="KW-1133">Transmembrane helix</keyword>
<reference evidence="15" key="1">
    <citation type="submission" date="2019-12" db="EMBL/GenBank/DDBJ databases">
        <authorList>
            <person name="zhang j."/>
            <person name="sun C.M."/>
        </authorList>
    </citation>
    <scope>NUCLEOTIDE SEQUENCE</scope>
    <source>
        <strain evidence="15">NS-1</strain>
    </source>
</reference>
<dbReference type="InterPro" id="IPR039448">
    <property type="entry name" value="Beta_helix"/>
</dbReference>
<comment type="similarity">
    <text evidence="8">Belongs to the polysaccharide lyase 9 family.</text>
</comment>
<dbReference type="Proteomes" id="UP000665020">
    <property type="component" value="Chromosome"/>
</dbReference>
<dbReference type="SUPFAM" id="SSF51126">
    <property type="entry name" value="Pectin lyase-like"/>
    <property type="match status" value="1"/>
</dbReference>
<evidence type="ECO:0000256" key="7">
    <source>
        <dbReference type="ARBA" id="ARBA00023239"/>
    </source>
</evidence>
<feature type="compositionally biased region" description="Polar residues" evidence="9">
    <location>
        <begin position="706"/>
        <end position="715"/>
    </location>
</feature>
<dbReference type="Gene3D" id="2.60.40.3630">
    <property type="match status" value="4"/>
</dbReference>
<feature type="domain" description="Right handed beta helix" evidence="12">
    <location>
        <begin position="986"/>
        <end position="1177"/>
    </location>
</feature>
<evidence type="ECO:0000256" key="4">
    <source>
        <dbReference type="ARBA" id="ARBA00022723"/>
    </source>
</evidence>
<dbReference type="InterPro" id="IPR052052">
    <property type="entry name" value="Polysaccharide_Lyase_9"/>
</dbReference>
<dbReference type="InterPro" id="IPR011050">
    <property type="entry name" value="Pectin_lyase_fold/virulence"/>
</dbReference>
<keyword evidence="16" id="KW-1185">Reference proteome</keyword>
<keyword evidence="3" id="KW-0964">Secreted</keyword>
<feature type="domain" description="Pectate disaccharide-lyase-like N-terminal" evidence="13">
    <location>
        <begin position="45"/>
        <end position="138"/>
    </location>
</feature>
<keyword evidence="10" id="KW-0812">Transmembrane</keyword>
<accession>A0A8A7KEH4</accession>
<dbReference type="RefSeq" id="WP_230868929.1">
    <property type="nucleotide sequence ID" value="NZ_CP046640.1"/>
</dbReference>
<keyword evidence="7 15" id="KW-0456">Lyase</keyword>
<dbReference type="GO" id="GO:0016837">
    <property type="term" value="F:carbon-oxygen lyase activity, acting on polysaccharides"/>
    <property type="evidence" value="ECO:0007669"/>
    <property type="project" value="TreeGrafter"/>
</dbReference>
<dbReference type="GO" id="GO:0046872">
    <property type="term" value="F:metal ion binding"/>
    <property type="evidence" value="ECO:0007669"/>
    <property type="project" value="UniProtKB-KW"/>
</dbReference>
<evidence type="ECO:0000256" key="6">
    <source>
        <dbReference type="ARBA" id="ARBA00022837"/>
    </source>
</evidence>
<gene>
    <name evidence="15" type="ORF">GM661_04520</name>
</gene>
<dbReference type="Pfam" id="PF13229">
    <property type="entry name" value="Beta_helix"/>
    <property type="match status" value="1"/>
</dbReference>
<dbReference type="Pfam" id="PF25850">
    <property type="entry name" value="PelX_Ig"/>
    <property type="match status" value="1"/>
</dbReference>
<dbReference type="InterPro" id="IPR058863">
    <property type="entry name" value="PelX-like_Ig"/>
</dbReference>
<evidence type="ECO:0000256" key="10">
    <source>
        <dbReference type="SAM" id="Phobius"/>
    </source>
</evidence>
<feature type="domain" description="Ig-like" evidence="11">
    <location>
        <begin position="329"/>
        <end position="408"/>
    </location>
</feature>
<dbReference type="InterPro" id="IPR058953">
    <property type="entry name" value="PelX-like_N"/>
</dbReference>
<name>A0A8A7KEH4_9FIRM</name>
<feature type="region of interest" description="Disordered" evidence="9">
    <location>
        <begin position="701"/>
        <end position="723"/>
    </location>
</feature>
<evidence type="ECO:0000256" key="1">
    <source>
        <dbReference type="ARBA" id="ARBA00001913"/>
    </source>
</evidence>
<dbReference type="GO" id="GO:0005576">
    <property type="term" value="C:extracellular region"/>
    <property type="evidence" value="ECO:0007669"/>
    <property type="project" value="UniProtKB-SubCell"/>
</dbReference>
<evidence type="ECO:0000259" key="13">
    <source>
        <dbReference type="Pfam" id="PF25849"/>
    </source>
</evidence>
<dbReference type="InterPro" id="IPR012334">
    <property type="entry name" value="Pectin_lyas_fold"/>
</dbReference>
<evidence type="ECO:0000313" key="15">
    <source>
        <dbReference type="EMBL" id="QTL97297.1"/>
    </source>
</evidence>
<proteinExistence type="inferred from homology"/>
<comment type="subcellular location">
    <subcellularLocation>
        <location evidence="2">Secreted</location>
    </subcellularLocation>
</comment>
<feature type="domain" description="Pectate disaccharide-lyase-like central Ig-like" evidence="14">
    <location>
        <begin position="813"/>
        <end position="895"/>
    </location>
</feature>
<dbReference type="Pfam" id="PF07523">
    <property type="entry name" value="Big_3"/>
    <property type="match status" value="4"/>
</dbReference>
<feature type="domain" description="Ig-like" evidence="11">
    <location>
        <begin position="499"/>
        <end position="570"/>
    </location>
</feature>
<comment type="cofactor">
    <cofactor evidence="1">
        <name>Ca(2+)</name>
        <dbReference type="ChEBI" id="CHEBI:29108"/>
    </cofactor>
</comment>
<keyword evidence="5" id="KW-0732">Signal</keyword>
<evidence type="ECO:0000256" key="2">
    <source>
        <dbReference type="ARBA" id="ARBA00004613"/>
    </source>
</evidence>
<dbReference type="InterPro" id="IPR022038">
    <property type="entry name" value="Ig-like_bact"/>
</dbReference>
<dbReference type="Gene3D" id="2.160.20.10">
    <property type="entry name" value="Single-stranded right-handed beta-helix, Pectin lyase-like"/>
    <property type="match status" value="1"/>
</dbReference>
<evidence type="ECO:0000259" key="14">
    <source>
        <dbReference type="Pfam" id="PF25850"/>
    </source>
</evidence>
<dbReference type="AlphaFoldDB" id="A0A8A7KEH4"/>
<dbReference type="Pfam" id="PF25849">
    <property type="entry name" value="PelX_N"/>
    <property type="match status" value="2"/>
</dbReference>
<feature type="domain" description="Ig-like" evidence="11">
    <location>
        <begin position="251"/>
        <end position="315"/>
    </location>
</feature>
<keyword evidence="10" id="KW-0472">Membrane</keyword>
<evidence type="ECO:0000256" key="5">
    <source>
        <dbReference type="ARBA" id="ARBA00022729"/>
    </source>
</evidence>
<keyword evidence="6" id="KW-0106">Calcium</keyword>
<evidence type="ECO:0000256" key="9">
    <source>
        <dbReference type="SAM" id="MobiDB-lite"/>
    </source>
</evidence>
<dbReference type="PANTHER" id="PTHR40088">
    <property type="entry name" value="PECTATE LYASE (EUROFUNG)"/>
    <property type="match status" value="1"/>
</dbReference>
<keyword evidence="4" id="KW-0479">Metal-binding</keyword>
<evidence type="ECO:0000259" key="11">
    <source>
        <dbReference type="Pfam" id="PF07523"/>
    </source>
</evidence>
<feature type="domain" description="Ig-like" evidence="11">
    <location>
        <begin position="422"/>
        <end position="487"/>
    </location>
</feature>
<sequence>MKYNLKGGLWFILTSVLLVSFIISAVILAEDEMISVSSDWQGSIFGNLGGQNKITKENFEINENTDGTVRLRSSNNRGKIESKSEGIAYYFKEVPADANFELSATATVESFEMHNQVSFGLMVRDKVLINESNKEDIGYTLAAGILNAKKDVPKIGFYRTAEGQTKLGELVNDAVPSAGNTYDLSIKKSGDVYILKFGNEEPVIIENFSGFETGKLFAGLYTARNTTVIFSDINFSLDTRKVKDLHVDTTAMPTDYLLEEELDLTGLKVTAEFSDGSKEILSEDDYIVTGFDSNTVGTNPISINYNGVSRTVNLEINSLTCTGLKIKYYPAKTDYYLGDRFDPEGFAVMAEYNEGYKSEELTVDKYTFSIAGESMPGSDYVFDSAGEKIVTVSSMENPAISISFAVNVKTAEITGLEISKVPEKELYFLSDKLNLTGMTVYAKYSDGSRIRLMKDEFSVSSLDTTSPGEKKVIISHKGKEAVLNLTVKMKELTGLEVTEYPQTTFYLGDDFTSRGLEVSLVYDNGDKEVLAGSNYTVDFSNFDNTKMGVYDVKIIPTDSLITAITYPVTVREKTEYEWKYTRFGQSTSEEDNFIDIKEDGTIELASINGGGKVATDHDGISFYYTVIDASKDNFVLSADIKVIEYAKSPHDGQEAFGIMARDAIGEFGDTGVFASNMVGLGGYSGGTKEPNGTQLFMRTGVESSDGAGSNGTSSMMIKEEKPKTSNTYPAKEYRLTLAKTNSGYTGRLNGGKEVMLFEPNFLNVQDSKVYLGFFAGRVGHIEVSNVDFKVSAAKTDAPKVGPSEEAVTPTLDFLSLDKTSKTDYNFLLKSNVKGIVIVKQGRKVIARDQVVKAKQEYLIETELAENTKTNFSVSFLPDDTQYLTSCDKLVKNFTVEMKSYVEDGDIYVSPTAISGGAGTLEDPLDLDTAISFVREGQKIILLEGRYVRDSKLEIKKYNDGTAEARKYLIAAANTNPIIDFDKKTEGVLLSGDYWQVKGIEFTRSAANEKGFVVGGNHNIIEECLFYENGNTGLQISRTDINEDDKSKWPSYNLILNCTSFDNRDPSDNNADGFAAKLTSGVGNVFRGCIAHHNIDDGWDLYTKVGTGAIGPVVIEDSIAYSNGTLTDGTVGNGDKNGFKLGGEGVHVPHIIKNCLAFDNGAVGFTSNSNPAVIAINNIALNNIGRNLEFTTYKEIAVDFEIDGFMSIATKDIPADNFPVELESAKNYMFNGSVSENQLDNRINKNDFVTLIPQLPFERDDNGRIMIGDFLKLTTK</sequence>
<evidence type="ECO:0000256" key="8">
    <source>
        <dbReference type="ARBA" id="ARBA00038263"/>
    </source>
</evidence>
<dbReference type="KEGG" id="ifn:GM661_04520"/>
<evidence type="ECO:0000259" key="12">
    <source>
        <dbReference type="Pfam" id="PF13229"/>
    </source>
</evidence>
<dbReference type="PANTHER" id="PTHR40088:SF1">
    <property type="entry name" value="PECTATE LYASE PEL9"/>
    <property type="match status" value="1"/>
</dbReference>
<feature type="domain" description="Pectate disaccharide-lyase-like N-terminal" evidence="13">
    <location>
        <begin position="593"/>
        <end position="793"/>
    </location>
</feature>
<organism evidence="15 16">
    <name type="scientific">Iocasia fonsfrigidae</name>
    <dbReference type="NCBI Taxonomy" id="2682810"/>
    <lineage>
        <taxon>Bacteria</taxon>
        <taxon>Bacillati</taxon>
        <taxon>Bacillota</taxon>
        <taxon>Clostridia</taxon>
        <taxon>Halanaerobiales</taxon>
        <taxon>Halanaerobiaceae</taxon>
        <taxon>Iocasia</taxon>
    </lineage>
</organism>
<protein>
    <submittedName>
        <fullName evidence="15">Exopolygalacturonate lyase</fullName>
    </submittedName>
</protein>
<evidence type="ECO:0000313" key="16">
    <source>
        <dbReference type="Proteomes" id="UP000665020"/>
    </source>
</evidence>